<reference evidence="2 3" key="1">
    <citation type="journal article" date="2019" name="Sci. Rep.">
        <title>A high-quality genome of Eragrostis curvula grass provides insights into Poaceae evolution and supports new strategies to enhance forage quality.</title>
        <authorList>
            <person name="Carballo J."/>
            <person name="Santos B.A.C.M."/>
            <person name="Zappacosta D."/>
            <person name="Garbus I."/>
            <person name="Selva J.P."/>
            <person name="Gallo C.A."/>
            <person name="Diaz A."/>
            <person name="Albertini E."/>
            <person name="Caccamo M."/>
            <person name="Echenique V."/>
        </authorList>
    </citation>
    <scope>NUCLEOTIDE SEQUENCE [LARGE SCALE GENOMIC DNA]</scope>
    <source>
        <strain evidence="3">cv. Victoria</strain>
        <tissue evidence="2">Leaf</tissue>
    </source>
</reference>
<feature type="compositionally biased region" description="Polar residues" evidence="1">
    <location>
        <begin position="1"/>
        <end position="13"/>
    </location>
</feature>
<organism evidence="2 3">
    <name type="scientific">Eragrostis curvula</name>
    <name type="common">weeping love grass</name>
    <dbReference type="NCBI Taxonomy" id="38414"/>
    <lineage>
        <taxon>Eukaryota</taxon>
        <taxon>Viridiplantae</taxon>
        <taxon>Streptophyta</taxon>
        <taxon>Embryophyta</taxon>
        <taxon>Tracheophyta</taxon>
        <taxon>Spermatophyta</taxon>
        <taxon>Magnoliopsida</taxon>
        <taxon>Liliopsida</taxon>
        <taxon>Poales</taxon>
        <taxon>Poaceae</taxon>
        <taxon>PACMAD clade</taxon>
        <taxon>Chloridoideae</taxon>
        <taxon>Eragrostideae</taxon>
        <taxon>Eragrostidinae</taxon>
        <taxon>Eragrostis</taxon>
    </lineage>
</organism>
<proteinExistence type="predicted"/>
<dbReference type="PANTHER" id="PTHR34835:SF34">
    <property type="entry name" value="OS08G0555500 PROTEIN"/>
    <property type="match status" value="1"/>
</dbReference>
<evidence type="ECO:0000313" key="3">
    <source>
        <dbReference type="Proteomes" id="UP000324897"/>
    </source>
</evidence>
<dbReference type="Proteomes" id="UP000324897">
    <property type="component" value="Chromosome 2"/>
</dbReference>
<dbReference type="OrthoDB" id="669288at2759"/>
<dbReference type="AlphaFoldDB" id="A0A5J9UJD6"/>
<comment type="caution">
    <text evidence="2">The sequence shown here is derived from an EMBL/GenBank/DDBJ whole genome shotgun (WGS) entry which is preliminary data.</text>
</comment>
<dbReference type="PANTHER" id="PTHR34835">
    <property type="entry name" value="OS07G0283600 PROTEIN-RELATED"/>
    <property type="match status" value="1"/>
</dbReference>
<accession>A0A5J9UJD6</accession>
<sequence length="280" mass="31037">RRFVSLSRSNSWEELNPEQAGGHGEVMVQPKMNQDIPSTSHVRSHKNEGLGSVLQKDLRNRASPARLVKLYKNMSDAQRKKISDAGFGGLLKIGTGTLPVDLINWLLSNFNPETSEIVVPGRGCIRVTAESVHRMFRLPKGGDKVPYDFDVNAINFIHETYGIDDCKAPSLKSIVTRLKQNKKANDDYLRTWILLALLYLDSLDVQNVKIPSGLPRVKAWSKSLIKKIIKLDTNRYGSFGNLKLKGSAHAVTQNSFLGRIEDIESLVASKTGPGISNACI</sequence>
<evidence type="ECO:0000256" key="1">
    <source>
        <dbReference type="SAM" id="MobiDB-lite"/>
    </source>
</evidence>
<evidence type="ECO:0000313" key="2">
    <source>
        <dbReference type="EMBL" id="TVU23903.1"/>
    </source>
</evidence>
<dbReference type="EMBL" id="RWGY01000013">
    <property type="protein sequence ID" value="TVU23903.1"/>
    <property type="molecule type" value="Genomic_DNA"/>
</dbReference>
<protein>
    <submittedName>
        <fullName evidence="2">Uncharacterized protein</fullName>
    </submittedName>
</protein>
<feature type="region of interest" description="Disordered" evidence="1">
    <location>
        <begin position="1"/>
        <end position="24"/>
    </location>
</feature>
<keyword evidence="3" id="KW-1185">Reference proteome</keyword>
<dbReference type="Gramene" id="TVU23903">
    <property type="protein sequence ID" value="TVU23903"/>
    <property type="gene ID" value="EJB05_26290"/>
</dbReference>
<gene>
    <name evidence="2" type="ORF">EJB05_26290</name>
</gene>
<feature type="non-terminal residue" evidence="2">
    <location>
        <position position="1"/>
    </location>
</feature>
<name>A0A5J9UJD6_9POAL</name>